<organism evidence="1 2">
    <name type="scientific">Pseudoalteromonas ruthenica</name>
    <dbReference type="NCBI Taxonomy" id="151081"/>
    <lineage>
        <taxon>Bacteria</taxon>
        <taxon>Pseudomonadati</taxon>
        <taxon>Pseudomonadota</taxon>
        <taxon>Gammaproteobacteria</taxon>
        <taxon>Alteromonadales</taxon>
        <taxon>Pseudoalteromonadaceae</taxon>
        <taxon>Pseudoalteromonas</taxon>
    </lineage>
</organism>
<dbReference type="EMBL" id="PNCG01000441">
    <property type="protein sequence ID" value="TMP77044.1"/>
    <property type="molecule type" value="Genomic_DNA"/>
</dbReference>
<gene>
    <name evidence="1" type="ORF">CWC05_20900</name>
</gene>
<proteinExistence type="predicted"/>
<name>A0A5S3YLZ4_9GAMM</name>
<comment type="caution">
    <text evidence="1">The sequence shown here is derived from an EMBL/GenBank/DDBJ whole genome shotgun (WGS) entry which is preliminary data.</text>
</comment>
<reference evidence="1 2" key="1">
    <citation type="submission" date="2017-12" db="EMBL/GenBank/DDBJ databases">
        <authorList>
            <person name="Paulsen S."/>
            <person name="Gram L.K."/>
        </authorList>
    </citation>
    <scope>NUCLEOTIDE SEQUENCE [LARGE SCALE GENOMIC DNA]</scope>
    <source>
        <strain evidence="1 2">S2897</strain>
    </source>
</reference>
<evidence type="ECO:0000313" key="2">
    <source>
        <dbReference type="Proteomes" id="UP000305874"/>
    </source>
</evidence>
<dbReference type="AlphaFoldDB" id="A0A5S3YLZ4"/>
<protein>
    <submittedName>
        <fullName evidence="1">Acriflavin resistance protein</fullName>
    </submittedName>
</protein>
<feature type="non-terminal residue" evidence="1">
    <location>
        <position position="123"/>
    </location>
</feature>
<accession>A0A5S3YLZ4</accession>
<reference evidence="2" key="2">
    <citation type="submission" date="2019-06" db="EMBL/GenBank/DDBJ databases">
        <title>Co-occurence of chitin degradation, pigmentation and bioactivity in marine Pseudoalteromonas.</title>
        <authorList>
            <person name="Sonnenschein E.C."/>
            <person name="Bech P.K."/>
        </authorList>
    </citation>
    <scope>NUCLEOTIDE SEQUENCE [LARGE SCALE GENOMIC DNA]</scope>
    <source>
        <strain evidence="2">S2897</strain>
    </source>
</reference>
<evidence type="ECO:0000313" key="1">
    <source>
        <dbReference type="EMBL" id="TMP77044.1"/>
    </source>
</evidence>
<dbReference type="Proteomes" id="UP000305874">
    <property type="component" value="Unassembled WGS sequence"/>
</dbReference>
<feature type="non-terminal residue" evidence="1">
    <location>
        <position position="1"/>
    </location>
</feature>
<sequence>AIKLTMNNNVSDDQTIAAAKLLEQLVIDIDQQVEQEYGVKMVKNVMVFNMDRTSAQVMAPLVDEELRPFDTFELSRRWRENMPEIAGVKSILVEDEVINLGDDGDFGYLLYGSDIETLNAAGR</sequence>